<keyword evidence="3" id="KW-1185">Reference proteome</keyword>
<reference evidence="2 3" key="1">
    <citation type="submission" date="2013-03" db="EMBL/GenBank/DDBJ databases">
        <title>The Genome Sequence of Phialophora europaea CBS 101466.</title>
        <authorList>
            <consortium name="The Broad Institute Genomics Platform"/>
            <person name="Cuomo C."/>
            <person name="de Hoog S."/>
            <person name="Gorbushina A."/>
            <person name="Walker B."/>
            <person name="Young S.K."/>
            <person name="Zeng Q."/>
            <person name="Gargeya S."/>
            <person name="Fitzgerald M."/>
            <person name="Haas B."/>
            <person name="Abouelleil A."/>
            <person name="Allen A.W."/>
            <person name="Alvarado L."/>
            <person name="Arachchi H.M."/>
            <person name="Berlin A.M."/>
            <person name="Chapman S.B."/>
            <person name="Gainer-Dewar J."/>
            <person name="Goldberg J."/>
            <person name="Griggs A."/>
            <person name="Gujja S."/>
            <person name="Hansen M."/>
            <person name="Howarth C."/>
            <person name="Imamovic A."/>
            <person name="Ireland A."/>
            <person name="Larimer J."/>
            <person name="McCowan C."/>
            <person name="Murphy C."/>
            <person name="Pearson M."/>
            <person name="Poon T.W."/>
            <person name="Priest M."/>
            <person name="Roberts A."/>
            <person name="Saif S."/>
            <person name="Shea T."/>
            <person name="Sisk P."/>
            <person name="Sykes S."/>
            <person name="Wortman J."/>
            <person name="Nusbaum C."/>
            <person name="Birren B."/>
        </authorList>
    </citation>
    <scope>NUCLEOTIDE SEQUENCE [LARGE SCALE GENOMIC DNA]</scope>
    <source>
        <strain evidence="2 3">CBS 101466</strain>
    </source>
</reference>
<feature type="region of interest" description="Disordered" evidence="1">
    <location>
        <begin position="643"/>
        <end position="710"/>
    </location>
</feature>
<dbReference type="VEuPathDB" id="FungiDB:HMPREF1541_02841"/>
<evidence type="ECO:0008006" key="4">
    <source>
        <dbReference type="Google" id="ProtNLM"/>
    </source>
</evidence>
<dbReference type="Proteomes" id="UP000030752">
    <property type="component" value="Unassembled WGS sequence"/>
</dbReference>
<feature type="compositionally biased region" description="Basic and acidic residues" evidence="1">
    <location>
        <begin position="681"/>
        <end position="690"/>
    </location>
</feature>
<dbReference type="STRING" id="1220924.W2S4R2"/>
<dbReference type="eggNOG" id="ENOG502RYII">
    <property type="taxonomic scope" value="Eukaryota"/>
</dbReference>
<accession>W2S4R2</accession>
<dbReference type="GeneID" id="19970180"/>
<dbReference type="AlphaFoldDB" id="W2S4R2"/>
<dbReference type="EMBL" id="KB822718">
    <property type="protein sequence ID" value="ETN43682.1"/>
    <property type="molecule type" value="Genomic_DNA"/>
</dbReference>
<proteinExistence type="predicted"/>
<feature type="region of interest" description="Disordered" evidence="1">
    <location>
        <begin position="427"/>
        <end position="448"/>
    </location>
</feature>
<name>W2S4R2_CYPE1</name>
<evidence type="ECO:0000313" key="2">
    <source>
        <dbReference type="EMBL" id="ETN43682.1"/>
    </source>
</evidence>
<evidence type="ECO:0000313" key="3">
    <source>
        <dbReference type="Proteomes" id="UP000030752"/>
    </source>
</evidence>
<evidence type="ECO:0000256" key="1">
    <source>
        <dbReference type="SAM" id="MobiDB-lite"/>
    </source>
</evidence>
<protein>
    <recommendedName>
        <fullName evidence="4">F-box domain-containing protein</fullName>
    </recommendedName>
</protein>
<dbReference type="RefSeq" id="XP_008715418.1">
    <property type="nucleotide sequence ID" value="XM_008717196.1"/>
</dbReference>
<dbReference type="InParanoid" id="W2S4R2"/>
<feature type="compositionally biased region" description="Low complexity" evidence="1">
    <location>
        <begin position="692"/>
        <end position="706"/>
    </location>
</feature>
<dbReference type="OrthoDB" id="5359231at2759"/>
<sequence>MPTCLSQLPNDVVHQTALYLGIRDYAHLRIASKDFANHLEDHGTARKVIKSNLSHSLAGKQALAAGFHSRKQLSRIYWRREALRMARPYSVCHIANATSFVYADSILCYSTTHDIRLLDLSNPSTTERVISNRFLASKLPGAGERANSLLPYSTSILAFDNNLLAVLACFNSGDYLFVLNVTSGDVPQRCLLIERLRSTNKLFALLGPEHLFYGTQSASSSSGYPEWLVQGFSLARTSGTTTSCSCQPTTPFPLQLSRISGLDPSSTVAFTIHAGYFIALTNQTGHEAEEVNWTSYYRYIAFGISDPNPDLSIKTIFRRQDHEGPINDTWTELKFSVDETTGGLVLVEGRKEFLEGADGWTRTWYGVPWEAAAHGVWADNVSINPDDRLSTLVHADEHGKADDGDEIFTRYEDRDSYRPQRYAHCERAPTTNTLDGDSDGDALSKGKGKDQCVSATKDYIRAKTKFGAYDLNRGCSVELVVDDVPGDGWRTKERLRLRVVSRLEKSPLAAADSHNANLESHVMLRPKVRDRKTGLDILDSERSYHDSEIHLWPRDEEEVREGEDPKPPLPDEIADLMCPGGKAGQVEGMLGEEGLVYAIGSPGTGGERQLVLVCFDPAWGFEGMRGLDGEVVKPRVRTEAEAAAAAAAPAVDDISGGSGKRKRDEHERGVESAVTGRSTKRHESQSRDAVVEDATAAAGAGAESTSEPVAVADDQHDSGVVLWDIDANGDHGHDNDHELALCPNNEAEDTDEREGEAAPSTATAATLQPAAVNPLLWREEAMYLRLNRGWWVRW</sequence>
<dbReference type="HOGENOM" id="CLU_015634_0_0_1"/>
<organism evidence="2 3">
    <name type="scientific">Cyphellophora europaea (strain CBS 101466)</name>
    <name type="common">Phialophora europaea</name>
    <dbReference type="NCBI Taxonomy" id="1220924"/>
    <lineage>
        <taxon>Eukaryota</taxon>
        <taxon>Fungi</taxon>
        <taxon>Dikarya</taxon>
        <taxon>Ascomycota</taxon>
        <taxon>Pezizomycotina</taxon>
        <taxon>Eurotiomycetes</taxon>
        <taxon>Chaetothyriomycetidae</taxon>
        <taxon>Chaetothyriales</taxon>
        <taxon>Cyphellophoraceae</taxon>
        <taxon>Cyphellophora</taxon>
    </lineage>
</organism>
<gene>
    <name evidence="2" type="ORF">HMPREF1541_02841</name>
</gene>